<protein>
    <submittedName>
        <fullName evidence="2">Uncharacterized protein</fullName>
    </submittedName>
</protein>
<comment type="caution">
    <text evidence="2">The sequence shown here is derived from an EMBL/GenBank/DDBJ whole genome shotgun (WGS) entry which is preliminary data.</text>
</comment>
<accession>A0A0A3YMU2</accession>
<organism evidence="2 3">
    <name type="scientific">Erwinia typographi</name>
    <dbReference type="NCBI Taxonomy" id="371042"/>
    <lineage>
        <taxon>Bacteria</taxon>
        <taxon>Pseudomonadati</taxon>
        <taxon>Pseudomonadota</taxon>
        <taxon>Gammaproteobacteria</taxon>
        <taxon>Enterobacterales</taxon>
        <taxon>Erwiniaceae</taxon>
        <taxon>Erwinia</taxon>
    </lineage>
</organism>
<dbReference type="EMBL" id="JRUQ01000068">
    <property type="protein sequence ID" value="KGT87945.1"/>
    <property type="molecule type" value="Genomic_DNA"/>
</dbReference>
<reference evidence="2 3" key="1">
    <citation type="submission" date="2014-10" db="EMBL/GenBank/DDBJ databases">
        <title>Genome sequence of Erwinia typographi M043b.</title>
        <authorList>
            <person name="Chan K.-G."/>
            <person name="Tan W.-S."/>
        </authorList>
    </citation>
    <scope>NUCLEOTIDE SEQUENCE [LARGE SCALE GENOMIC DNA]</scope>
    <source>
        <strain evidence="2 3">M043b</strain>
    </source>
</reference>
<dbReference type="OrthoDB" id="6638579at2"/>
<evidence type="ECO:0000313" key="3">
    <source>
        <dbReference type="Proteomes" id="UP000030351"/>
    </source>
</evidence>
<sequence>MNKKSEKVSPKEKQENLLLFCGGAFMTAGPVFWFLMNSAVSARVLTLSRDMASLMDIVNVIVALLFSVSGAALALAGWGISAWHAWRELKSDEAGA</sequence>
<evidence type="ECO:0000256" key="1">
    <source>
        <dbReference type="SAM" id="Phobius"/>
    </source>
</evidence>
<proteinExistence type="predicted"/>
<dbReference type="STRING" id="371042.NG99_22475"/>
<keyword evidence="1" id="KW-0812">Transmembrane</keyword>
<dbReference type="AlphaFoldDB" id="A0A0A3YMU2"/>
<feature type="transmembrane region" description="Helical" evidence="1">
    <location>
        <begin position="57"/>
        <end position="80"/>
    </location>
</feature>
<keyword evidence="3" id="KW-1185">Reference proteome</keyword>
<keyword evidence="1" id="KW-1133">Transmembrane helix</keyword>
<feature type="transmembrane region" description="Helical" evidence="1">
    <location>
        <begin position="17"/>
        <end position="36"/>
    </location>
</feature>
<keyword evidence="1" id="KW-0472">Membrane</keyword>
<dbReference type="RefSeq" id="WP_034898066.1">
    <property type="nucleotide sequence ID" value="NZ_JRUQ01000068.1"/>
</dbReference>
<name>A0A0A3YMU2_9GAMM</name>
<evidence type="ECO:0000313" key="2">
    <source>
        <dbReference type="EMBL" id="KGT87945.1"/>
    </source>
</evidence>
<gene>
    <name evidence="2" type="ORF">NG99_22475</name>
</gene>
<dbReference type="Proteomes" id="UP000030351">
    <property type="component" value="Unassembled WGS sequence"/>
</dbReference>